<dbReference type="PROSITE" id="PS51318">
    <property type="entry name" value="TAT"/>
    <property type="match status" value="1"/>
</dbReference>
<dbReference type="RefSeq" id="WP_010660486.1">
    <property type="nucleotide sequence ID" value="NZ_CP044971.1"/>
</dbReference>
<dbReference type="GO" id="GO:0030246">
    <property type="term" value="F:carbohydrate binding"/>
    <property type="evidence" value="ECO:0007669"/>
    <property type="project" value="UniProtKB-ARBA"/>
</dbReference>
<dbReference type="PANTHER" id="PTHR46847">
    <property type="entry name" value="D-ALLOSE-BINDING PERIPLASMIC PROTEIN-RELATED"/>
    <property type="match status" value="1"/>
</dbReference>
<keyword evidence="3" id="KW-0732">Signal</keyword>
<dbReference type="GO" id="GO:0030313">
    <property type="term" value="C:cell envelope"/>
    <property type="evidence" value="ECO:0007669"/>
    <property type="project" value="UniProtKB-SubCell"/>
</dbReference>
<dbReference type="InterPro" id="IPR025997">
    <property type="entry name" value="SBP_2_dom"/>
</dbReference>
<comment type="caution">
    <text evidence="5">The sequence shown here is derived from an EMBL/GenBank/DDBJ whole genome shotgun (WGS) entry which is preliminary data.</text>
</comment>
<comment type="similarity">
    <text evidence="2">Belongs to the bacterial solute-binding protein 2 family.</text>
</comment>
<proteinExistence type="inferred from homology"/>
<dbReference type="Pfam" id="PF13407">
    <property type="entry name" value="Peripla_BP_4"/>
    <property type="match status" value="1"/>
</dbReference>
<reference evidence="6" key="2">
    <citation type="submission" date="2020-09" db="EMBL/GenBank/DDBJ databases">
        <authorList>
            <person name="Dalcin Martins P."/>
        </authorList>
    </citation>
    <scope>NUCLEOTIDE SEQUENCE</scope>
    <source>
        <strain evidence="6">MAG47</strain>
    </source>
</reference>
<dbReference type="Proteomes" id="UP000441102">
    <property type="component" value="Unassembled WGS sequence"/>
</dbReference>
<evidence type="ECO:0000256" key="2">
    <source>
        <dbReference type="ARBA" id="ARBA00007639"/>
    </source>
</evidence>
<sequence length="326" mass="34568">MTKSSIITGLGRVSISRRQFITSSALGAGALLLPSLPSFAADKPKVGLVMKSLANEFFKQMQAGAEDYAAKNTDKFSFAAVGMKDERDFAAQVDAVENFITQQFNVIVLAPADSKAMVTPVKKALEAGIKVINIDVALDEEAKKQAGVDLAFFGPDNREGAKLAGMALAKELGKGGKVVILEGNPEADNAKERKKGFDDAVAEGGLTLLDSKTAHWETEEANTLMTNFLTQYQDIQGVMAANDSMALGVVKALDAAGKSGQIKVVGFDNIPAVQPLIKDGKMLATVDQFGAQMAAMGIDYGLKELAGEKFSGWVKTDIKLITAQDL</sequence>
<feature type="domain" description="Periplasmic binding protein" evidence="4">
    <location>
        <begin position="46"/>
        <end position="309"/>
    </location>
</feature>
<dbReference type="Gene3D" id="3.40.50.2300">
    <property type="match status" value="2"/>
</dbReference>
<evidence type="ECO:0000256" key="3">
    <source>
        <dbReference type="ARBA" id="ARBA00022729"/>
    </source>
</evidence>
<dbReference type="EMBL" id="JACZKO010000040">
    <property type="protein sequence ID" value="MBE0562130.1"/>
    <property type="molecule type" value="Genomic_DNA"/>
</dbReference>
<dbReference type="InterPro" id="IPR028082">
    <property type="entry name" value="Peripla_BP_I"/>
</dbReference>
<comment type="subcellular location">
    <subcellularLocation>
        <location evidence="1">Cell envelope</location>
    </subcellularLocation>
</comment>
<name>A0A011TGP5_BRUAN</name>
<reference evidence="6" key="3">
    <citation type="submission" date="2020-10" db="EMBL/GenBank/DDBJ databases">
        <title>Enrichment of novel Verrucomicrobia, Bacteroidetes and Krumholzibacteria in an oxygen-limited, methane- and iron-fed bioreactor inoculated with Bothnian Sea sediments.</title>
        <authorList>
            <person name="Martins P.D."/>
            <person name="de Jong A."/>
            <person name="Lenstra W.K."/>
            <person name="van Helmond N.A.G.M."/>
            <person name="Slomp C.P."/>
            <person name="Jetten M.S.M."/>
            <person name="Welte C.U."/>
            <person name="Rasigraf O."/>
        </authorList>
    </citation>
    <scope>NUCLEOTIDE SEQUENCE</scope>
    <source>
        <strain evidence="6">MAG47</strain>
    </source>
</reference>
<dbReference type="GeneID" id="61316172"/>
<dbReference type="EMBL" id="WBWX01000015">
    <property type="protein sequence ID" value="KAB2791283.1"/>
    <property type="molecule type" value="Genomic_DNA"/>
</dbReference>
<dbReference type="SUPFAM" id="SSF53822">
    <property type="entry name" value="Periplasmic binding protein-like I"/>
    <property type="match status" value="1"/>
</dbReference>
<accession>A0A011TGP5</accession>
<dbReference type="PANTHER" id="PTHR46847:SF1">
    <property type="entry name" value="D-ALLOSE-BINDING PERIPLASMIC PROTEIN-RELATED"/>
    <property type="match status" value="1"/>
</dbReference>
<evidence type="ECO:0000313" key="7">
    <source>
        <dbReference type="Proteomes" id="UP000441102"/>
    </source>
</evidence>
<evidence type="ECO:0000313" key="5">
    <source>
        <dbReference type="EMBL" id="KAB2791283.1"/>
    </source>
</evidence>
<dbReference type="AlphaFoldDB" id="A0A011TGP5"/>
<reference evidence="5 7" key="1">
    <citation type="submission" date="2019-09" db="EMBL/GenBank/DDBJ databases">
        <title>Taxonomic organization of the family Brucellaceae based on a phylogenomic approach.</title>
        <authorList>
            <person name="Leclercq S."/>
            <person name="Cloeckaert A."/>
            <person name="Zygmunt M.S."/>
        </authorList>
    </citation>
    <scope>NUCLEOTIDE SEQUENCE [LARGE SCALE GENOMIC DNA]</scope>
    <source>
        <strain evidence="5 7">CCUG 34461</strain>
    </source>
</reference>
<organism evidence="5 7">
    <name type="scientific">Brucella anthropi</name>
    <name type="common">Ochrobactrum anthropi</name>
    <dbReference type="NCBI Taxonomy" id="529"/>
    <lineage>
        <taxon>Bacteria</taxon>
        <taxon>Pseudomonadati</taxon>
        <taxon>Pseudomonadota</taxon>
        <taxon>Alphaproteobacteria</taxon>
        <taxon>Hyphomicrobiales</taxon>
        <taxon>Brucellaceae</taxon>
        <taxon>Brucella/Ochrobactrum group</taxon>
        <taxon>Brucella</taxon>
    </lineage>
</organism>
<gene>
    <name evidence="5" type="ORF">F9L06_23770</name>
    <name evidence="6" type="ORF">IH622_15110</name>
</gene>
<dbReference type="CDD" id="cd19970">
    <property type="entry name" value="PBP1_ABC_sugar_binding-like"/>
    <property type="match status" value="1"/>
</dbReference>
<protein>
    <submittedName>
        <fullName evidence="5">Sugar ABC transporter substrate-binding protein</fullName>
    </submittedName>
</protein>
<dbReference type="InterPro" id="IPR006311">
    <property type="entry name" value="TAT_signal"/>
</dbReference>
<evidence type="ECO:0000256" key="1">
    <source>
        <dbReference type="ARBA" id="ARBA00004196"/>
    </source>
</evidence>
<dbReference type="OrthoDB" id="4827464at2"/>
<dbReference type="Proteomes" id="UP000642265">
    <property type="component" value="Unassembled WGS sequence"/>
</dbReference>
<evidence type="ECO:0000313" key="6">
    <source>
        <dbReference type="EMBL" id="MBE0562130.1"/>
    </source>
</evidence>
<evidence type="ECO:0000259" key="4">
    <source>
        <dbReference type="Pfam" id="PF13407"/>
    </source>
</evidence>